<keyword evidence="2 4" id="KW-0378">Hydrolase</keyword>
<dbReference type="PANTHER" id="PTHR11452">
    <property type="entry name" value="ALPHA-GALACTOSIDASE/ALPHA-N-ACETYLGALACTOSAMINIDASE"/>
    <property type="match status" value="1"/>
</dbReference>
<sequence>MKLSGEEAHRNTALAACLLVIISLMSPAAEALDNGLALKPTMGWLHWERFMCNIDCDTDPNNCISERLYMQMADVMVKEGWKEAGYEYVCIDDCWPSHQRDAQGRLQADPKRFPGGIKKLADYIHSKGLKLGIYADVGDKTCAGYPGSLGYYEKDAQTFADWDVDLLKFDGCFMNRALLGEGEFLFLIGSATKNWMTWPCKKAEGSICENVQLIFALLYIGDCHEFIIQF</sequence>
<dbReference type="GO" id="GO:0009311">
    <property type="term" value="P:oligosaccharide metabolic process"/>
    <property type="evidence" value="ECO:0007669"/>
    <property type="project" value="TreeGrafter"/>
</dbReference>
<feature type="signal peptide" evidence="5">
    <location>
        <begin position="1"/>
        <end position="31"/>
    </location>
</feature>
<dbReference type="Ensembl" id="ENSPNYT00000012582.1">
    <property type="protein sequence ID" value="ENSPNYP00000012283.1"/>
    <property type="gene ID" value="ENSPNYG00000009271.1"/>
</dbReference>
<reference evidence="6" key="1">
    <citation type="submission" date="2023-09" db="UniProtKB">
        <authorList>
            <consortium name="Ensembl"/>
        </authorList>
    </citation>
    <scope>IDENTIFICATION</scope>
</reference>
<keyword evidence="5" id="KW-0732">Signal</keyword>
<dbReference type="GO" id="GO:0005737">
    <property type="term" value="C:cytoplasm"/>
    <property type="evidence" value="ECO:0007669"/>
    <property type="project" value="TreeGrafter"/>
</dbReference>
<dbReference type="EC" id="3.2.1.-" evidence="4"/>
<evidence type="ECO:0000256" key="2">
    <source>
        <dbReference type="ARBA" id="ARBA00022801"/>
    </source>
</evidence>
<keyword evidence="4" id="KW-1015">Disulfide bond</keyword>
<dbReference type="Pfam" id="PF16499">
    <property type="entry name" value="Melibiase_2"/>
    <property type="match status" value="1"/>
</dbReference>
<proteinExistence type="inferred from homology"/>
<dbReference type="GO" id="GO:0004557">
    <property type="term" value="F:alpha-galactosidase activity"/>
    <property type="evidence" value="ECO:0007669"/>
    <property type="project" value="TreeGrafter"/>
</dbReference>
<evidence type="ECO:0000256" key="1">
    <source>
        <dbReference type="ARBA" id="ARBA00009743"/>
    </source>
</evidence>
<protein>
    <recommendedName>
        <fullName evidence="4">Alpha-galactosidase</fullName>
        <ecNumber evidence="4">3.2.1.-</ecNumber>
    </recommendedName>
</protein>
<keyword evidence="3 4" id="KW-0326">Glycosidase</keyword>
<comment type="similarity">
    <text evidence="1 4">Belongs to the glycosyl hydrolase 27 family.</text>
</comment>
<dbReference type="Gene3D" id="3.20.20.70">
    <property type="entry name" value="Aldolase class I"/>
    <property type="match status" value="1"/>
</dbReference>
<dbReference type="AlphaFoldDB" id="A0A3B4FRM9"/>
<organism evidence="6">
    <name type="scientific">Pundamilia nyererei</name>
    <dbReference type="NCBI Taxonomy" id="303518"/>
    <lineage>
        <taxon>Eukaryota</taxon>
        <taxon>Metazoa</taxon>
        <taxon>Chordata</taxon>
        <taxon>Craniata</taxon>
        <taxon>Vertebrata</taxon>
        <taxon>Euteleostomi</taxon>
        <taxon>Actinopterygii</taxon>
        <taxon>Neopterygii</taxon>
        <taxon>Teleostei</taxon>
        <taxon>Neoteleostei</taxon>
        <taxon>Acanthomorphata</taxon>
        <taxon>Ovalentaria</taxon>
        <taxon>Cichlomorphae</taxon>
        <taxon>Cichliformes</taxon>
        <taxon>Cichlidae</taxon>
        <taxon>African cichlids</taxon>
        <taxon>Pseudocrenilabrinae</taxon>
        <taxon>Haplochromini</taxon>
        <taxon>Pundamilia</taxon>
    </lineage>
</organism>
<dbReference type="InterPro" id="IPR002241">
    <property type="entry name" value="Glyco_hydro_27"/>
</dbReference>
<dbReference type="InterPro" id="IPR013785">
    <property type="entry name" value="Aldolase_TIM"/>
</dbReference>
<name>A0A3B4FRM9_9CICH</name>
<evidence type="ECO:0000256" key="4">
    <source>
        <dbReference type="RuleBase" id="RU361168"/>
    </source>
</evidence>
<dbReference type="CDD" id="cd14792">
    <property type="entry name" value="GH27"/>
    <property type="match status" value="1"/>
</dbReference>
<evidence type="ECO:0000256" key="5">
    <source>
        <dbReference type="SAM" id="SignalP"/>
    </source>
</evidence>
<evidence type="ECO:0000313" key="6">
    <source>
        <dbReference type="Ensembl" id="ENSPNYP00000012283.1"/>
    </source>
</evidence>
<comment type="subunit">
    <text evidence="4">Homodimer.</text>
</comment>
<feature type="chain" id="PRO_5017319189" description="Alpha-galactosidase" evidence="5">
    <location>
        <begin position="32"/>
        <end position="230"/>
    </location>
</feature>
<evidence type="ECO:0000256" key="3">
    <source>
        <dbReference type="ARBA" id="ARBA00023295"/>
    </source>
</evidence>
<dbReference type="GeneTree" id="ENSGT00390000008751"/>
<dbReference type="GO" id="GO:0016139">
    <property type="term" value="P:glycoside catabolic process"/>
    <property type="evidence" value="ECO:0007669"/>
    <property type="project" value="TreeGrafter"/>
</dbReference>
<accession>A0A3B4FRM9</accession>
<dbReference type="PRINTS" id="PR00740">
    <property type="entry name" value="GLHYDRLASE27"/>
</dbReference>
<dbReference type="PROSITE" id="PS00512">
    <property type="entry name" value="ALPHA_GALACTOSIDASE"/>
    <property type="match status" value="1"/>
</dbReference>
<dbReference type="InterPro" id="IPR000111">
    <property type="entry name" value="Glyco_hydro_27/36_CS"/>
</dbReference>
<dbReference type="PANTHER" id="PTHR11452:SF14">
    <property type="entry name" value="ALPHA-GALACTOSIDASE A"/>
    <property type="match status" value="1"/>
</dbReference>
<dbReference type="InterPro" id="IPR017853">
    <property type="entry name" value="GH"/>
</dbReference>
<dbReference type="SUPFAM" id="SSF51445">
    <property type="entry name" value="(Trans)glycosidases"/>
    <property type="match status" value="1"/>
</dbReference>